<proteinExistence type="inferred from homology"/>
<dbReference type="PROSITE" id="PS50259">
    <property type="entry name" value="G_PROTEIN_RECEP_F3_4"/>
    <property type="match status" value="1"/>
</dbReference>
<keyword evidence="7 10" id="KW-0472">Membrane</keyword>
<dbReference type="Pfam" id="PF00003">
    <property type="entry name" value="7tm_3"/>
    <property type="match status" value="1"/>
</dbReference>
<evidence type="ECO:0000313" key="14">
    <source>
        <dbReference type="Proteomes" id="UP000290189"/>
    </source>
</evidence>
<keyword evidence="5 10" id="KW-0812">Transmembrane</keyword>
<sequence>MLAILGVLLIHRACTLEVVGKGGTLPQTVYEDAATLYSFVRPDITITYQGVGSGAAKTAIAQGDVVFACSDSGISNAMYAATPDLQMFPTIATAVVPIYNLPQLTAPLILTRSLLPAIFMGRITMWNDPAIASANPGQTMPSQPITVVVRSDSSGTTNVFASALSSFDAGWRSAFGADDLINWNVSNLLRASGNDGVVSYVAMRPYTISYSVMYEAKVVGVSIANVVNVAGQTVAPSTASVAQAVSGTDGRFDARMMVTLIDSPASGAWPIATFTYLIFRKQFGTDCLAKKEAFNFWIWFYTSPAVASMADSYEFVMLSSQTQASVLCTMYSSVTCNSTQQVAMASRPQIMGLGVSVAKSIFSIFGYAFADSGPTRLSTSYALTYHPTTAYVDAIHQVKNETAAFAIIPEMVVKSIAMDEQQILSVPIFNMATVFGYNLASVPALTLSLDTIRGILSGAICNWNDPALAGMNPNVNLPSHGIVVVLPADPADPSTRNLASILFQGDASRPMTPCSASYQSSPERIQSTILVNPFTIGYFEFAQSTSVPLATVAFDDGVRVAPSAGALANCTAYGRDSPTCYRLQFPLVLVAKTDFLSGRSCDVGTRTVTTLSWLLDSSVSLAPIKEYGLVYTPTASTVSSLSLISCDGVSILHPAMQVVKQVLTISSAATRTVIIVCSIGIAIALAIIAFNVRYRSLTYIQMSSPNFNVVIAIGAILGYVAAMVMAFDTSDPLTFASHCNAQIILFCIGFTLCYGGLIVKTYRVYRIFCQENVQVVKITDFQLFVHLGWLLAVDTIVLGMWMGAEPMRMALENSPPYPDPDAPSSRLIQPQTPYCHCPHKYIFTYLLAGYKACLLMAGAFLSFRSSSVHIQALNDSKQIALAIYTSVLLTVIATPLIGFINAQPAVTMVATAFAIFFALTSTLAILFTPKVVAVLQGSHVEKTMTSAIKTKPGTESTALEKYSPESRQPQSLQMSSN</sequence>
<keyword evidence="8" id="KW-0325">Glycoprotein</keyword>
<feature type="transmembrane region" description="Helical" evidence="10">
    <location>
        <begin position="783"/>
        <end position="804"/>
    </location>
</feature>
<keyword evidence="6 10" id="KW-1133">Transmembrane helix</keyword>
<evidence type="ECO:0000256" key="11">
    <source>
        <dbReference type="SAM" id="SignalP"/>
    </source>
</evidence>
<keyword evidence="3" id="KW-0813">Transport</keyword>
<dbReference type="GO" id="GO:0042301">
    <property type="term" value="F:phosphate ion binding"/>
    <property type="evidence" value="ECO:0007669"/>
    <property type="project" value="InterPro"/>
</dbReference>
<evidence type="ECO:0000256" key="1">
    <source>
        <dbReference type="ARBA" id="ARBA00004141"/>
    </source>
</evidence>
<feature type="region of interest" description="Disordered" evidence="9">
    <location>
        <begin position="951"/>
        <end position="977"/>
    </location>
</feature>
<dbReference type="PRINTS" id="PR00248">
    <property type="entry name" value="GPCRMGR"/>
</dbReference>
<keyword evidence="4" id="KW-0592">Phosphate transport</keyword>
<organism evidence="13 14">
    <name type="scientific">Plasmodiophora brassicae</name>
    <name type="common">Clubroot disease agent</name>
    <dbReference type="NCBI Taxonomy" id="37360"/>
    <lineage>
        <taxon>Eukaryota</taxon>
        <taxon>Sar</taxon>
        <taxon>Rhizaria</taxon>
        <taxon>Endomyxa</taxon>
        <taxon>Phytomyxea</taxon>
        <taxon>Plasmodiophorida</taxon>
        <taxon>Plasmodiophoridae</taxon>
        <taxon>Plasmodiophora</taxon>
    </lineage>
</organism>
<dbReference type="GO" id="GO:0043190">
    <property type="term" value="C:ATP-binding cassette (ABC) transporter complex"/>
    <property type="evidence" value="ECO:0007669"/>
    <property type="project" value="InterPro"/>
</dbReference>
<evidence type="ECO:0000256" key="2">
    <source>
        <dbReference type="ARBA" id="ARBA00008725"/>
    </source>
</evidence>
<accession>A0A3P3YN62</accession>
<dbReference type="GO" id="GO:0004930">
    <property type="term" value="F:G protein-coupled receptor activity"/>
    <property type="evidence" value="ECO:0007669"/>
    <property type="project" value="InterPro"/>
</dbReference>
<dbReference type="PANTHER" id="PTHR42996:SF1">
    <property type="entry name" value="PHOSPHATE-BINDING PROTEIN PSTS"/>
    <property type="match status" value="1"/>
</dbReference>
<evidence type="ECO:0000313" key="13">
    <source>
        <dbReference type="EMBL" id="SPR01666.1"/>
    </source>
</evidence>
<feature type="compositionally biased region" description="Polar residues" evidence="9">
    <location>
        <begin position="965"/>
        <end position="977"/>
    </location>
</feature>
<evidence type="ECO:0000256" key="4">
    <source>
        <dbReference type="ARBA" id="ARBA00022592"/>
    </source>
</evidence>
<dbReference type="InterPro" id="IPR050962">
    <property type="entry name" value="Phosphate-bind_PstS"/>
</dbReference>
<keyword evidence="13" id="KW-0496">Mitochondrion</keyword>
<dbReference type="InterPro" id="IPR005673">
    <property type="entry name" value="ABC_phos-bd_PstS"/>
</dbReference>
<dbReference type="Gene3D" id="3.40.190.10">
    <property type="entry name" value="Periplasmic binding protein-like II"/>
    <property type="match status" value="3"/>
</dbReference>
<keyword evidence="11" id="KW-0732">Signal</keyword>
<geneLocation type="mitochondrion" evidence="13"/>
<evidence type="ECO:0000256" key="7">
    <source>
        <dbReference type="ARBA" id="ARBA00023136"/>
    </source>
</evidence>
<dbReference type="NCBIfam" id="TIGR00975">
    <property type="entry name" value="3a0107s03"/>
    <property type="match status" value="1"/>
</dbReference>
<evidence type="ECO:0000256" key="9">
    <source>
        <dbReference type="SAM" id="MobiDB-lite"/>
    </source>
</evidence>
<evidence type="ECO:0000259" key="12">
    <source>
        <dbReference type="PROSITE" id="PS50259"/>
    </source>
</evidence>
<dbReference type="AlphaFoldDB" id="A0A3P3YN62"/>
<dbReference type="InterPro" id="IPR017978">
    <property type="entry name" value="GPCR_3_C"/>
</dbReference>
<gene>
    <name evidence="13" type="ORF">PLBR_LOCUS8881</name>
</gene>
<feature type="transmembrane region" description="Helical" evidence="10">
    <location>
        <begin position="881"/>
        <end position="900"/>
    </location>
</feature>
<feature type="transmembrane region" description="Helical" evidence="10">
    <location>
        <begin position="673"/>
        <end position="694"/>
    </location>
</feature>
<comment type="similarity">
    <text evidence="2">Belongs to the PstS family.</text>
</comment>
<dbReference type="GO" id="GO:0035435">
    <property type="term" value="P:phosphate ion transmembrane transport"/>
    <property type="evidence" value="ECO:0007669"/>
    <property type="project" value="InterPro"/>
</dbReference>
<evidence type="ECO:0000256" key="3">
    <source>
        <dbReference type="ARBA" id="ARBA00022448"/>
    </source>
</evidence>
<evidence type="ECO:0000256" key="10">
    <source>
        <dbReference type="SAM" id="Phobius"/>
    </source>
</evidence>
<comment type="subcellular location">
    <subcellularLocation>
        <location evidence="1">Membrane</location>
        <topology evidence="1">Multi-pass membrane protein</topology>
    </subcellularLocation>
</comment>
<dbReference type="EMBL" id="OVEO01000018">
    <property type="protein sequence ID" value="SPR01666.1"/>
    <property type="molecule type" value="Genomic_DNA"/>
</dbReference>
<protein>
    <recommendedName>
        <fullName evidence="12">G-protein coupled receptors family 3 profile domain-containing protein</fullName>
    </recommendedName>
</protein>
<feature type="domain" description="G-protein coupled receptors family 3 profile" evidence="12">
    <location>
        <begin position="669"/>
        <end position="935"/>
    </location>
</feature>
<name>A0A3P3YN62_PLABS</name>
<evidence type="ECO:0000256" key="5">
    <source>
        <dbReference type="ARBA" id="ARBA00022692"/>
    </source>
</evidence>
<feature type="transmembrane region" description="Helical" evidence="10">
    <location>
        <begin position="906"/>
        <end position="927"/>
    </location>
</feature>
<dbReference type="InterPro" id="IPR000337">
    <property type="entry name" value="GPCR_3"/>
</dbReference>
<evidence type="ECO:0000256" key="8">
    <source>
        <dbReference type="ARBA" id="ARBA00023180"/>
    </source>
</evidence>
<feature type="chain" id="PRO_5018337576" description="G-protein coupled receptors family 3 profile domain-containing protein" evidence="11">
    <location>
        <begin position="16"/>
        <end position="977"/>
    </location>
</feature>
<dbReference type="PANTHER" id="PTHR42996">
    <property type="entry name" value="PHOSPHATE-BINDING PROTEIN PSTS"/>
    <property type="match status" value="1"/>
</dbReference>
<dbReference type="CDD" id="cd15047">
    <property type="entry name" value="7tmC_GABA-B-like"/>
    <property type="match status" value="1"/>
</dbReference>
<feature type="transmembrane region" description="Helical" evidence="10">
    <location>
        <begin position="706"/>
        <end position="727"/>
    </location>
</feature>
<feature type="transmembrane region" description="Helical" evidence="10">
    <location>
        <begin position="842"/>
        <end position="861"/>
    </location>
</feature>
<dbReference type="CDD" id="cd13565">
    <property type="entry name" value="PBP2_PstS"/>
    <property type="match status" value="1"/>
</dbReference>
<feature type="signal peptide" evidence="11">
    <location>
        <begin position="1"/>
        <end position="15"/>
    </location>
</feature>
<evidence type="ECO:0000256" key="6">
    <source>
        <dbReference type="ARBA" id="ARBA00022989"/>
    </source>
</evidence>
<reference evidence="13 14" key="1">
    <citation type="submission" date="2018-03" db="EMBL/GenBank/DDBJ databases">
        <authorList>
            <person name="Fogelqvist J."/>
        </authorList>
    </citation>
    <scope>NUCLEOTIDE SEQUENCE [LARGE SCALE GENOMIC DNA]</scope>
</reference>
<dbReference type="SUPFAM" id="SSF53850">
    <property type="entry name" value="Periplasmic binding protein-like II"/>
    <property type="match status" value="2"/>
</dbReference>
<dbReference type="Proteomes" id="UP000290189">
    <property type="component" value="Unassembled WGS sequence"/>
</dbReference>
<dbReference type="InterPro" id="IPR024370">
    <property type="entry name" value="PBP_domain"/>
</dbReference>
<feature type="transmembrane region" description="Helical" evidence="10">
    <location>
        <begin position="743"/>
        <end position="762"/>
    </location>
</feature>
<dbReference type="Pfam" id="PF12849">
    <property type="entry name" value="PBP_like_2"/>
    <property type="match status" value="2"/>
</dbReference>